<evidence type="ECO:0000313" key="5">
    <source>
        <dbReference type="Proteomes" id="UP000003639"/>
    </source>
</evidence>
<evidence type="ECO:0000313" key="4">
    <source>
        <dbReference type="EMBL" id="EDN00537.1"/>
    </source>
</evidence>
<sequence length="486" mass="52720">MLDKYKAANDALRPSAELMDRAAAGGRRKKRHRPLIPAAVAAVLAAVLLFTGIPGLTGSTGGSAYALAVPEYPQLAKAPGEPLLDTEQAWIDWNNAYDAYRDEWRAFRKAAPALEDQPGLPEALEDFSAGSAALALTGENNRIYSPISLWFALAMLAETTAGETRQQVLTALGAEDMEQLRSWADSLWHALYTDDGTASLLLGSSIWLGEGVRFHQDVLDTLAEEYYAASYRVPMGTDKADNALSAWVAEQTKGLIGGNGKVLETDPNTLAVLASTLYYQAGWRDEFLPENTSEDTFTTAAGEELTVDFMHRTDKNVSFLRRTKYQAAAISTYLGQMVFVLPEEGVSPTELLSNPNFLPSLDIYSDDAILGEVRWSVPKFDVSSDLDLKPTLKGLGITDALDPEAADFSTLTDTEPVWVDQVKQIARVKVDEQGVEAAAVTLMANAGSSAPPDDPTICVMDLDRPFIFLIQTEDTVLFVGVVENPG</sequence>
<proteinExistence type="inferred from homology"/>
<keyword evidence="2" id="KW-0472">Membrane</keyword>
<dbReference type="Pfam" id="PF00079">
    <property type="entry name" value="Serpin"/>
    <property type="match status" value="1"/>
</dbReference>
<dbReference type="Gene3D" id="2.30.39.10">
    <property type="entry name" value="Alpha-1-antitrypsin, domain 1"/>
    <property type="match status" value="1"/>
</dbReference>
<feature type="domain" description="Serpin" evidence="3">
    <location>
        <begin position="127"/>
        <end position="485"/>
    </location>
</feature>
<dbReference type="MEROPS" id="I04.075"/>
<dbReference type="Proteomes" id="UP000003639">
    <property type="component" value="Unassembled WGS sequence"/>
</dbReference>
<dbReference type="InterPro" id="IPR036186">
    <property type="entry name" value="Serpin_sf"/>
</dbReference>
<dbReference type="Gene3D" id="3.30.497.10">
    <property type="entry name" value="Antithrombin, subunit I, domain 2"/>
    <property type="match status" value="1"/>
</dbReference>
<dbReference type="AlphaFoldDB" id="A6NSX4"/>
<protein>
    <submittedName>
        <fullName evidence="4">Serine proteinase inhibitor</fullName>
    </submittedName>
</protein>
<organism evidence="4 5">
    <name type="scientific">Pseudoflavonifractor capillosus ATCC 29799</name>
    <dbReference type="NCBI Taxonomy" id="411467"/>
    <lineage>
        <taxon>Bacteria</taxon>
        <taxon>Bacillati</taxon>
        <taxon>Bacillota</taxon>
        <taxon>Clostridia</taxon>
        <taxon>Eubacteriales</taxon>
        <taxon>Oscillospiraceae</taxon>
        <taxon>Pseudoflavonifractor</taxon>
    </lineage>
</organism>
<dbReference type="SMART" id="SM00093">
    <property type="entry name" value="SERPIN"/>
    <property type="match status" value="1"/>
</dbReference>
<dbReference type="InterPro" id="IPR023795">
    <property type="entry name" value="Serpin_CS"/>
</dbReference>
<dbReference type="EMBL" id="AAXG02000010">
    <property type="protein sequence ID" value="EDN00537.1"/>
    <property type="molecule type" value="Genomic_DNA"/>
</dbReference>
<dbReference type="GO" id="GO:0005615">
    <property type="term" value="C:extracellular space"/>
    <property type="evidence" value="ECO:0007669"/>
    <property type="project" value="InterPro"/>
</dbReference>
<dbReference type="RefSeq" id="WP_006571851.1">
    <property type="nucleotide sequence ID" value="NZ_AAXG02000010.1"/>
</dbReference>
<dbReference type="PROSITE" id="PS00284">
    <property type="entry name" value="SERPIN"/>
    <property type="match status" value="1"/>
</dbReference>
<dbReference type="PANTHER" id="PTHR11461">
    <property type="entry name" value="SERINE PROTEASE INHIBITOR, SERPIN"/>
    <property type="match status" value="1"/>
</dbReference>
<dbReference type="InterPro" id="IPR023796">
    <property type="entry name" value="Serpin_dom"/>
</dbReference>
<keyword evidence="5" id="KW-1185">Reference proteome</keyword>
<dbReference type="InterPro" id="IPR000215">
    <property type="entry name" value="Serpin_fam"/>
</dbReference>
<dbReference type="InterPro" id="IPR042178">
    <property type="entry name" value="Serpin_sf_1"/>
</dbReference>
<dbReference type="PANTHER" id="PTHR11461:SF211">
    <property type="entry name" value="GH10112P-RELATED"/>
    <property type="match status" value="1"/>
</dbReference>
<dbReference type="SUPFAM" id="SSF56574">
    <property type="entry name" value="Serpins"/>
    <property type="match status" value="1"/>
</dbReference>
<comment type="similarity">
    <text evidence="1">Belongs to the serpin family.</text>
</comment>
<accession>A6NSX4</accession>
<keyword evidence="2" id="KW-0812">Transmembrane</keyword>
<evidence type="ECO:0000256" key="1">
    <source>
        <dbReference type="RuleBase" id="RU000411"/>
    </source>
</evidence>
<comment type="caution">
    <text evidence="4">The sequence shown here is derived from an EMBL/GenBank/DDBJ whole genome shotgun (WGS) entry which is preliminary data.</text>
</comment>
<keyword evidence="2" id="KW-1133">Transmembrane helix</keyword>
<reference evidence="4 5" key="1">
    <citation type="submission" date="2007-04" db="EMBL/GenBank/DDBJ databases">
        <authorList>
            <person name="Fulton L."/>
            <person name="Clifton S."/>
            <person name="Fulton B."/>
            <person name="Xu J."/>
            <person name="Minx P."/>
            <person name="Pepin K.H."/>
            <person name="Johnson M."/>
            <person name="Thiruvilangam P."/>
            <person name="Bhonagiri V."/>
            <person name="Nash W.E."/>
            <person name="Mardis E.R."/>
            <person name="Wilson R.K."/>
        </authorList>
    </citation>
    <scope>NUCLEOTIDE SEQUENCE [LARGE SCALE GENOMIC DNA]</scope>
    <source>
        <strain evidence="4 5">ATCC 29799</strain>
    </source>
</reference>
<dbReference type="InterPro" id="IPR042185">
    <property type="entry name" value="Serpin_sf_2"/>
</dbReference>
<reference evidence="4 5" key="2">
    <citation type="submission" date="2007-06" db="EMBL/GenBank/DDBJ databases">
        <title>Draft genome sequence of Pseudoflavonifractor capillosus ATCC 29799.</title>
        <authorList>
            <person name="Sudarsanam P."/>
            <person name="Ley R."/>
            <person name="Guruge J."/>
            <person name="Turnbaugh P.J."/>
            <person name="Mahowald M."/>
            <person name="Liep D."/>
            <person name="Gordon J."/>
        </authorList>
    </citation>
    <scope>NUCLEOTIDE SEQUENCE [LARGE SCALE GENOMIC DNA]</scope>
    <source>
        <strain evidence="4 5">ATCC 29799</strain>
    </source>
</reference>
<evidence type="ECO:0000256" key="2">
    <source>
        <dbReference type="SAM" id="Phobius"/>
    </source>
</evidence>
<evidence type="ECO:0000259" key="3">
    <source>
        <dbReference type="SMART" id="SM00093"/>
    </source>
</evidence>
<name>A6NSX4_9FIRM</name>
<dbReference type="eggNOG" id="COG4826">
    <property type="taxonomic scope" value="Bacteria"/>
</dbReference>
<dbReference type="STRING" id="411467.BACCAP_01303"/>
<gene>
    <name evidence="4" type="ORF">BACCAP_01303</name>
</gene>
<feature type="transmembrane region" description="Helical" evidence="2">
    <location>
        <begin position="35"/>
        <end position="56"/>
    </location>
</feature>
<dbReference type="OrthoDB" id="9764871at2"/>
<dbReference type="GO" id="GO:0004867">
    <property type="term" value="F:serine-type endopeptidase inhibitor activity"/>
    <property type="evidence" value="ECO:0007669"/>
    <property type="project" value="InterPro"/>
</dbReference>